<evidence type="ECO:0000313" key="1">
    <source>
        <dbReference type="EMBL" id="SEB02075.1"/>
    </source>
</evidence>
<dbReference type="EMBL" id="FNQM01000031">
    <property type="protein sequence ID" value="SEB02075.1"/>
    <property type="molecule type" value="Genomic_DNA"/>
</dbReference>
<evidence type="ECO:0008006" key="3">
    <source>
        <dbReference type="Google" id="ProtNLM"/>
    </source>
</evidence>
<dbReference type="SUPFAM" id="SSF46785">
    <property type="entry name" value="Winged helix' DNA-binding domain"/>
    <property type="match status" value="1"/>
</dbReference>
<evidence type="ECO:0000313" key="2">
    <source>
        <dbReference type="Proteomes" id="UP000198703"/>
    </source>
</evidence>
<dbReference type="AlphaFoldDB" id="A0A1H4FXM6"/>
<dbReference type="STRING" id="89524.SAMN05444370_1314"/>
<organism evidence="1 2">
    <name type="scientific">Rubrimonas cliftonensis</name>
    <dbReference type="NCBI Taxonomy" id="89524"/>
    <lineage>
        <taxon>Bacteria</taxon>
        <taxon>Pseudomonadati</taxon>
        <taxon>Pseudomonadota</taxon>
        <taxon>Alphaproteobacteria</taxon>
        <taxon>Rhodobacterales</taxon>
        <taxon>Paracoccaceae</taxon>
        <taxon>Rubrimonas</taxon>
    </lineage>
</organism>
<dbReference type="RefSeq" id="WP_093256386.1">
    <property type="nucleotide sequence ID" value="NZ_FNQM01000031.1"/>
</dbReference>
<gene>
    <name evidence="1" type="ORF">SAMN05444370_1314</name>
</gene>
<dbReference type="Proteomes" id="UP000198703">
    <property type="component" value="Unassembled WGS sequence"/>
</dbReference>
<dbReference type="Gene3D" id="1.10.10.10">
    <property type="entry name" value="Winged helix-like DNA-binding domain superfamily/Winged helix DNA-binding domain"/>
    <property type="match status" value="1"/>
</dbReference>
<dbReference type="InterPro" id="IPR036390">
    <property type="entry name" value="WH_DNA-bd_sf"/>
</dbReference>
<proteinExistence type="predicted"/>
<name>A0A1H4FXM6_9RHOB</name>
<keyword evidence="2" id="KW-1185">Reference proteome</keyword>
<protein>
    <recommendedName>
        <fullName evidence="3">DNA-binding transcriptional regulator, MarR family</fullName>
    </recommendedName>
</protein>
<dbReference type="InterPro" id="IPR036388">
    <property type="entry name" value="WH-like_DNA-bd_sf"/>
</dbReference>
<reference evidence="1 2" key="1">
    <citation type="submission" date="2016-10" db="EMBL/GenBank/DDBJ databases">
        <authorList>
            <person name="de Groot N.N."/>
        </authorList>
    </citation>
    <scope>NUCLEOTIDE SEQUENCE [LARGE SCALE GENOMIC DNA]</scope>
    <source>
        <strain evidence="1 2">DSM 15345</strain>
    </source>
</reference>
<sequence>MKDLGSSEFGGFNGRQRITATSTLLTAMSAIRLDTLDTDISDRQAHVVMLLGSRSVMVSGGFKLKTMTATRLNEHIRDSFDVSDTAAEGDLKKLKDMGITTCVSDPNDGRVRIIALTESGEALYELLADRMASLILATAKMLERDGPVPSNPLERIADFVTDFARRVRAAFSATILAALTVLATPSASDASGALMVGNPSSAEAVYHGDGSLGIEWSFPHGATYRDVQPPNVSAHSGGPTWMAVTQSAYGSLVGQDSHWAIQPLVAYNHANPEQAYAIEIADVRKFYEDGLTVNVDYDMNQIFWAK</sequence>
<accession>A0A1H4FXM6</accession>
<dbReference type="OrthoDB" id="2436196at2"/>